<dbReference type="InterPro" id="IPR024930">
    <property type="entry name" value="Skp_dom_sf"/>
</dbReference>
<evidence type="ECO:0000313" key="5">
    <source>
        <dbReference type="EMBL" id="SEL33613.1"/>
    </source>
</evidence>
<dbReference type="GO" id="GO:0051082">
    <property type="term" value="F:unfolded protein binding"/>
    <property type="evidence" value="ECO:0007669"/>
    <property type="project" value="InterPro"/>
</dbReference>
<protein>
    <submittedName>
        <fullName evidence="5">Periplasmic chaperone for outer membrane proteins Skp</fullName>
    </submittedName>
</protein>
<evidence type="ECO:0000256" key="1">
    <source>
        <dbReference type="ARBA" id="ARBA00009091"/>
    </source>
</evidence>
<evidence type="ECO:0000313" key="6">
    <source>
        <dbReference type="Proteomes" id="UP000198916"/>
    </source>
</evidence>
<dbReference type="Gene3D" id="3.30.910.20">
    <property type="entry name" value="Skp domain"/>
    <property type="match status" value="1"/>
</dbReference>
<gene>
    <name evidence="5" type="ORF">SAMN05421740_104316</name>
</gene>
<dbReference type="PANTHER" id="PTHR35089">
    <property type="entry name" value="CHAPERONE PROTEIN SKP"/>
    <property type="match status" value="1"/>
</dbReference>
<organism evidence="5 6">
    <name type="scientific">Parapedobacter koreensis</name>
    <dbReference type="NCBI Taxonomy" id="332977"/>
    <lineage>
        <taxon>Bacteria</taxon>
        <taxon>Pseudomonadati</taxon>
        <taxon>Bacteroidota</taxon>
        <taxon>Sphingobacteriia</taxon>
        <taxon>Sphingobacteriales</taxon>
        <taxon>Sphingobacteriaceae</taxon>
        <taxon>Parapedobacter</taxon>
    </lineage>
</organism>
<sequence>MNKRSMKHAFAFIAKAGICALLAATVVSCNNQGTRPSASVSGGDSTQANGAEQIVYVNIDTLLEKFEYFKDVRSNLEEKAKKAQADLQSRSTAFQREVADYQQKAPTMSAADRQSTEERLARKQDELARHNQNASASFAQEEATENEKLYSRITDYLKKHAKENGYKLVLTYSAANPAVLYADESLEITTEVLTALNAAYTKEKK</sequence>
<feature type="signal peptide" evidence="4">
    <location>
        <begin position="1"/>
        <end position="23"/>
    </location>
</feature>
<reference evidence="6" key="1">
    <citation type="submission" date="2016-10" db="EMBL/GenBank/DDBJ databases">
        <authorList>
            <person name="Varghese N."/>
            <person name="Submissions S."/>
        </authorList>
    </citation>
    <scope>NUCLEOTIDE SEQUENCE [LARGE SCALE GENOMIC DNA]</scope>
    <source>
        <strain evidence="6">Jip14</strain>
    </source>
</reference>
<dbReference type="PROSITE" id="PS51257">
    <property type="entry name" value="PROKAR_LIPOPROTEIN"/>
    <property type="match status" value="1"/>
</dbReference>
<dbReference type="GO" id="GO:0050821">
    <property type="term" value="P:protein stabilization"/>
    <property type="evidence" value="ECO:0007669"/>
    <property type="project" value="TreeGrafter"/>
</dbReference>
<evidence type="ECO:0000256" key="2">
    <source>
        <dbReference type="ARBA" id="ARBA00022729"/>
    </source>
</evidence>
<name>A0A1H7PCY2_9SPHI</name>
<dbReference type="PANTHER" id="PTHR35089:SF1">
    <property type="entry name" value="CHAPERONE PROTEIN SKP"/>
    <property type="match status" value="1"/>
</dbReference>
<dbReference type="Proteomes" id="UP000198916">
    <property type="component" value="Unassembled WGS sequence"/>
</dbReference>
<evidence type="ECO:0000256" key="3">
    <source>
        <dbReference type="SAM" id="Coils"/>
    </source>
</evidence>
<feature type="coiled-coil region" evidence="3">
    <location>
        <begin position="73"/>
        <end position="133"/>
    </location>
</feature>
<keyword evidence="3" id="KW-0175">Coiled coil</keyword>
<dbReference type="InterPro" id="IPR005632">
    <property type="entry name" value="Chaperone_Skp"/>
</dbReference>
<accession>A0A1H7PCY2</accession>
<dbReference type="SMART" id="SM00935">
    <property type="entry name" value="OmpH"/>
    <property type="match status" value="1"/>
</dbReference>
<dbReference type="STRING" id="332977.SAMN05421740_104316"/>
<evidence type="ECO:0000256" key="4">
    <source>
        <dbReference type="SAM" id="SignalP"/>
    </source>
</evidence>
<dbReference type="EMBL" id="FNZR01000004">
    <property type="protein sequence ID" value="SEL33613.1"/>
    <property type="molecule type" value="Genomic_DNA"/>
</dbReference>
<proteinExistence type="inferred from homology"/>
<keyword evidence="6" id="KW-1185">Reference proteome</keyword>
<dbReference type="SUPFAM" id="SSF111384">
    <property type="entry name" value="OmpH-like"/>
    <property type="match status" value="1"/>
</dbReference>
<feature type="chain" id="PRO_5011788948" evidence="4">
    <location>
        <begin position="24"/>
        <end position="205"/>
    </location>
</feature>
<dbReference type="GO" id="GO:0005829">
    <property type="term" value="C:cytosol"/>
    <property type="evidence" value="ECO:0007669"/>
    <property type="project" value="TreeGrafter"/>
</dbReference>
<dbReference type="Pfam" id="PF03938">
    <property type="entry name" value="OmpH"/>
    <property type="match status" value="1"/>
</dbReference>
<comment type="similarity">
    <text evidence="1">Belongs to the Skp family.</text>
</comment>
<dbReference type="AlphaFoldDB" id="A0A1H7PCY2"/>
<keyword evidence="2 4" id="KW-0732">Signal</keyword>